<evidence type="ECO:0000256" key="6">
    <source>
        <dbReference type="SAM" id="Phobius"/>
    </source>
</evidence>
<feature type="transmembrane region" description="Helical" evidence="6">
    <location>
        <begin position="169"/>
        <end position="194"/>
    </location>
</feature>
<keyword evidence="2 6" id="KW-0812">Transmembrane</keyword>
<feature type="chain" id="PRO_5001775338" description="WSC domain-containing protein" evidence="7">
    <location>
        <begin position="20"/>
        <end position="264"/>
    </location>
</feature>
<keyword evidence="4 6" id="KW-0472">Membrane</keyword>
<evidence type="ECO:0000313" key="10">
    <source>
        <dbReference type="Proteomes" id="UP000028545"/>
    </source>
</evidence>
<dbReference type="HOGENOM" id="CLU_024893_0_0_1"/>
<dbReference type="Proteomes" id="UP000028545">
    <property type="component" value="Unassembled WGS sequence"/>
</dbReference>
<dbReference type="RefSeq" id="XP_016643315.1">
    <property type="nucleotide sequence ID" value="XM_016786970.1"/>
</dbReference>
<dbReference type="EMBL" id="JOWA01000092">
    <property type="protein sequence ID" value="KEZ43516.1"/>
    <property type="molecule type" value="Genomic_DNA"/>
</dbReference>
<feature type="compositionally biased region" description="Low complexity" evidence="5">
    <location>
        <begin position="137"/>
        <end position="159"/>
    </location>
</feature>
<reference evidence="9 10" key="1">
    <citation type="journal article" date="2014" name="Genome Announc.">
        <title>Draft genome sequence of the pathogenic fungus Scedosporium apiospermum.</title>
        <authorList>
            <person name="Vandeputte P."/>
            <person name="Ghamrawi S."/>
            <person name="Rechenmann M."/>
            <person name="Iltis A."/>
            <person name="Giraud S."/>
            <person name="Fleury M."/>
            <person name="Thornton C."/>
            <person name="Delhaes L."/>
            <person name="Meyer W."/>
            <person name="Papon N."/>
            <person name="Bouchara J.P."/>
        </authorList>
    </citation>
    <scope>NUCLEOTIDE SEQUENCE [LARGE SCALE GENOMIC DNA]</scope>
    <source>
        <strain evidence="9 10">IHEM 14462</strain>
    </source>
</reference>
<organism evidence="9 10">
    <name type="scientific">Pseudallescheria apiosperma</name>
    <name type="common">Scedosporium apiospermum</name>
    <dbReference type="NCBI Taxonomy" id="563466"/>
    <lineage>
        <taxon>Eukaryota</taxon>
        <taxon>Fungi</taxon>
        <taxon>Dikarya</taxon>
        <taxon>Ascomycota</taxon>
        <taxon>Pezizomycotina</taxon>
        <taxon>Sordariomycetes</taxon>
        <taxon>Hypocreomycetidae</taxon>
        <taxon>Microascales</taxon>
        <taxon>Microascaceae</taxon>
        <taxon>Scedosporium</taxon>
    </lineage>
</organism>
<evidence type="ECO:0000259" key="8">
    <source>
        <dbReference type="PROSITE" id="PS51212"/>
    </source>
</evidence>
<proteinExistence type="predicted"/>
<dbReference type="PROSITE" id="PS51212">
    <property type="entry name" value="WSC"/>
    <property type="match status" value="1"/>
</dbReference>
<feature type="region of interest" description="Disordered" evidence="5">
    <location>
        <begin position="135"/>
        <end position="163"/>
    </location>
</feature>
<dbReference type="SMART" id="SM00321">
    <property type="entry name" value="WSC"/>
    <property type="match status" value="1"/>
</dbReference>
<evidence type="ECO:0000256" key="4">
    <source>
        <dbReference type="ARBA" id="ARBA00023136"/>
    </source>
</evidence>
<dbReference type="GO" id="GO:0016020">
    <property type="term" value="C:membrane"/>
    <property type="evidence" value="ECO:0007669"/>
    <property type="project" value="UniProtKB-SubCell"/>
</dbReference>
<dbReference type="Pfam" id="PF01822">
    <property type="entry name" value="WSC"/>
    <property type="match status" value="1"/>
</dbReference>
<evidence type="ECO:0000256" key="2">
    <source>
        <dbReference type="ARBA" id="ARBA00022692"/>
    </source>
</evidence>
<protein>
    <recommendedName>
        <fullName evidence="8">WSC domain-containing protein</fullName>
    </recommendedName>
</protein>
<comment type="subcellular location">
    <subcellularLocation>
        <location evidence="1">Membrane</location>
        <topology evidence="1">Single-pass membrane protein</topology>
    </subcellularLocation>
</comment>
<dbReference type="PANTHER" id="PTHR15549">
    <property type="entry name" value="PAIRED IMMUNOGLOBULIN-LIKE TYPE 2 RECEPTOR"/>
    <property type="match status" value="1"/>
</dbReference>
<dbReference type="InterPro" id="IPR002889">
    <property type="entry name" value="WSC_carb-bd"/>
</dbReference>
<dbReference type="OrthoDB" id="2019572at2759"/>
<sequence>MKNLSVILVTAIASVAVQGANLQKPIEPPLPNALRSQGCFKSVGELVDPKGYPATRTTSGYCNDNVCNKLNATVLALKGAVCYCGFTYPPLNTRVDDSNCNYACPGFGDEACGGIEAGSYYSVFNRGIEMDVPFYNPPSSTSSTSSSAPTGPTQSQTPTDKADEKKANIGGIVGGVVVAVVAVAGAIGGVFFYLRRKRNKEIEEEHRRNAAVNSFIGHKPPGSSGGLSITDARLDPVMAQRRLSDGSIADNHDYSRKILRVTNA</sequence>
<dbReference type="KEGG" id="sapo:SAPIO_CDS4415"/>
<name>A0A084G854_PSEDA</name>
<feature type="domain" description="WSC" evidence="8">
    <location>
        <begin position="33"/>
        <end position="124"/>
    </location>
</feature>
<dbReference type="InterPro" id="IPR051694">
    <property type="entry name" value="Immunoregulatory_rcpt-like"/>
</dbReference>
<evidence type="ECO:0000256" key="7">
    <source>
        <dbReference type="SAM" id="SignalP"/>
    </source>
</evidence>
<accession>A0A084G854</accession>
<evidence type="ECO:0000256" key="5">
    <source>
        <dbReference type="SAM" id="MobiDB-lite"/>
    </source>
</evidence>
<keyword evidence="10" id="KW-1185">Reference proteome</keyword>
<dbReference type="GO" id="GO:0071944">
    <property type="term" value="C:cell periphery"/>
    <property type="evidence" value="ECO:0007669"/>
    <property type="project" value="UniProtKB-ARBA"/>
</dbReference>
<evidence type="ECO:0000256" key="1">
    <source>
        <dbReference type="ARBA" id="ARBA00004167"/>
    </source>
</evidence>
<keyword evidence="7" id="KW-0732">Signal</keyword>
<evidence type="ECO:0000313" key="9">
    <source>
        <dbReference type="EMBL" id="KEZ43516.1"/>
    </source>
</evidence>
<gene>
    <name evidence="9" type="ORF">SAPIO_CDS4415</name>
</gene>
<keyword evidence="3 6" id="KW-1133">Transmembrane helix</keyword>
<comment type="caution">
    <text evidence="9">The sequence shown here is derived from an EMBL/GenBank/DDBJ whole genome shotgun (WGS) entry which is preliminary data.</text>
</comment>
<dbReference type="GeneID" id="27723487"/>
<dbReference type="AlphaFoldDB" id="A0A084G854"/>
<dbReference type="VEuPathDB" id="FungiDB:SAPIO_CDS4415"/>
<evidence type="ECO:0000256" key="3">
    <source>
        <dbReference type="ARBA" id="ARBA00022989"/>
    </source>
</evidence>
<feature type="signal peptide" evidence="7">
    <location>
        <begin position="1"/>
        <end position="19"/>
    </location>
</feature>
<dbReference type="OMA" id="MTSIGCF"/>